<dbReference type="InterPro" id="IPR036390">
    <property type="entry name" value="WH_DNA-bd_sf"/>
</dbReference>
<accession>A0AAW5F3B4</accession>
<dbReference type="PANTHER" id="PTHR42756:SF1">
    <property type="entry name" value="TRANSCRIPTIONAL REPRESSOR OF EMRAB OPERON"/>
    <property type="match status" value="1"/>
</dbReference>
<evidence type="ECO:0000313" key="5">
    <source>
        <dbReference type="EMBL" id="MCK0086836.1"/>
    </source>
</evidence>
<dbReference type="InterPro" id="IPR036388">
    <property type="entry name" value="WH-like_DNA-bd_sf"/>
</dbReference>
<feature type="domain" description="HTH marR-type" evidence="4">
    <location>
        <begin position="1"/>
        <end position="138"/>
    </location>
</feature>
<evidence type="ECO:0000256" key="3">
    <source>
        <dbReference type="ARBA" id="ARBA00023163"/>
    </source>
</evidence>
<name>A0AAW5F3B4_CLOSY</name>
<dbReference type="PROSITE" id="PS50995">
    <property type="entry name" value="HTH_MARR_2"/>
    <property type="match status" value="1"/>
</dbReference>
<dbReference type="RefSeq" id="WP_024738424.1">
    <property type="nucleotide sequence ID" value="NZ_JAINVB010000001.1"/>
</dbReference>
<evidence type="ECO:0000256" key="2">
    <source>
        <dbReference type="ARBA" id="ARBA00023125"/>
    </source>
</evidence>
<evidence type="ECO:0000313" key="6">
    <source>
        <dbReference type="Proteomes" id="UP001203136"/>
    </source>
</evidence>
<keyword evidence="2" id="KW-0238">DNA-binding</keyword>
<organism evidence="5 6">
    <name type="scientific">Clostridium symbiosum</name>
    <name type="common">Bacteroides symbiosus</name>
    <dbReference type="NCBI Taxonomy" id="1512"/>
    <lineage>
        <taxon>Bacteria</taxon>
        <taxon>Bacillati</taxon>
        <taxon>Bacillota</taxon>
        <taxon>Clostridia</taxon>
        <taxon>Lachnospirales</taxon>
        <taxon>Lachnospiraceae</taxon>
        <taxon>Otoolea</taxon>
    </lineage>
</organism>
<gene>
    <name evidence="5" type="ORF">K5I21_13320</name>
</gene>
<proteinExistence type="predicted"/>
<dbReference type="GO" id="GO:0003677">
    <property type="term" value="F:DNA binding"/>
    <property type="evidence" value="ECO:0007669"/>
    <property type="project" value="UniProtKB-KW"/>
</dbReference>
<evidence type="ECO:0000256" key="1">
    <source>
        <dbReference type="ARBA" id="ARBA00023015"/>
    </source>
</evidence>
<dbReference type="Pfam" id="PF12802">
    <property type="entry name" value="MarR_2"/>
    <property type="match status" value="1"/>
</dbReference>
<protein>
    <submittedName>
        <fullName evidence="5">MarR family transcriptional regulator</fullName>
    </submittedName>
</protein>
<dbReference type="SUPFAM" id="SSF46785">
    <property type="entry name" value="Winged helix' DNA-binding domain"/>
    <property type="match status" value="1"/>
</dbReference>
<dbReference type="AlphaFoldDB" id="A0AAW5F3B4"/>
<comment type="caution">
    <text evidence="5">The sequence shown here is derived from an EMBL/GenBank/DDBJ whole genome shotgun (WGS) entry which is preliminary data.</text>
</comment>
<evidence type="ECO:0000259" key="4">
    <source>
        <dbReference type="PROSITE" id="PS50995"/>
    </source>
</evidence>
<dbReference type="EMBL" id="JAINVB010000001">
    <property type="protein sequence ID" value="MCK0086836.1"/>
    <property type="molecule type" value="Genomic_DNA"/>
</dbReference>
<reference evidence="5" key="1">
    <citation type="journal article" date="2022" name="Cell Host Microbe">
        <title>Colonization of the live biotherapeutic product VE303 and modulation of the microbiota and metabolites in healthy volunteers.</title>
        <authorList>
            <person name="Dsouza M."/>
            <person name="Menon R."/>
            <person name="Crossette E."/>
            <person name="Bhattarai S.K."/>
            <person name="Schneider J."/>
            <person name="Kim Y.G."/>
            <person name="Reddy S."/>
            <person name="Caballero S."/>
            <person name="Felix C."/>
            <person name="Cornacchione L."/>
            <person name="Hendrickson J."/>
            <person name="Watson A.R."/>
            <person name="Minot S.S."/>
            <person name="Greenfield N."/>
            <person name="Schopf L."/>
            <person name="Szabady R."/>
            <person name="Patarroyo J."/>
            <person name="Smith W."/>
            <person name="Harrison P."/>
            <person name="Kuijper E.J."/>
            <person name="Kelly C.P."/>
            <person name="Olle B."/>
            <person name="Bobilev D."/>
            <person name="Silber J.L."/>
            <person name="Bucci V."/>
            <person name="Roberts B."/>
            <person name="Faith J."/>
            <person name="Norman J.M."/>
        </authorList>
    </citation>
    <scope>NUCLEOTIDE SEQUENCE</scope>
    <source>
        <strain evidence="5">VE303-04</strain>
    </source>
</reference>
<sequence>MLKTVKEQNLELNRLWRMQDQLYQAYATRCGLSSVSFWVLYTLSEADEVYTQNALAEMWYFPKQTVNSAIAGLVKTGYIRLEQIAGARNSKAVKLTEQGLDICKRLVNPLVHAELSALLKMSEEERRMFLELSDKQQRFLRAELDAVYQDEAFDFNAGSKEVQK</sequence>
<dbReference type="Proteomes" id="UP001203136">
    <property type="component" value="Unassembled WGS sequence"/>
</dbReference>
<keyword evidence="3" id="KW-0804">Transcription</keyword>
<dbReference type="Gene3D" id="1.10.10.10">
    <property type="entry name" value="Winged helix-like DNA-binding domain superfamily/Winged helix DNA-binding domain"/>
    <property type="match status" value="1"/>
</dbReference>
<dbReference type="GO" id="GO:0003700">
    <property type="term" value="F:DNA-binding transcription factor activity"/>
    <property type="evidence" value="ECO:0007669"/>
    <property type="project" value="InterPro"/>
</dbReference>
<dbReference type="SMART" id="SM00347">
    <property type="entry name" value="HTH_MARR"/>
    <property type="match status" value="1"/>
</dbReference>
<keyword evidence="1" id="KW-0805">Transcription regulation</keyword>
<dbReference type="InterPro" id="IPR000835">
    <property type="entry name" value="HTH_MarR-typ"/>
</dbReference>
<dbReference type="PANTHER" id="PTHR42756">
    <property type="entry name" value="TRANSCRIPTIONAL REGULATOR, MARR"/>
    <property type="match status" value="1"/>
</dbReference>